<dbReference type="SMART" id="SM00854">
    <property type="entry name" value="PGA_cap"/>
    <property type="match status" value="1"/>
</dbReference>
<comment type="similarity">
    <text evidence="1">Belongs to the CapA family.</text>
</comment>
<sequence>MNNIRMKPFLLALCTFLIVLVSACGEEEEIVNDETTSPSDQSGEISQETELDDSKEQEEVVNPEPEVKEITIAAIGDLLIHDTVYEDAKTKKGYDFTPMLEKVKPYLNKTDITVANQETMIGGEDLGLSSYPTFNSPYEMGDALHDVGIDVVSIANNHTLDRGEKAIQRAIEHWETIDMMYTGAYKNQEDSQEVRIMKTEEDIDVGFLSYTYGTNGIPIPTGKDYLVNLIDKDKIKSDIEMAKKQADVIILSLHFGNEYERMPSQEQKDLVQYVADLGVDVVLGHHPHVLQPVDWVEGKDGNKTLVAYSLGNFLSGQDEFYRRIGGVVSFTIEKTTEGEQDNFEVKSPKFLPTFVDFNMDDWNDYKVIPMYQLTEDELTNVDMHYEEIKAHMSQWIPDLEFIESE</sequence>
<evidence type="ECO:0000313" key="5">
    <source>
        <dbReference type="EMBL" id="MDL4840132.1"/>
    </source>
</evidence>
<dbReference type="InterPro" id="IPR052169">
    <property type="entry name" value="CW_Biosynth-Accessory"/>
</dbReference>
<evidence type="ECO:0000256" key="2">
    <source>
        <dbReference type="SAM" id="MobiDB-lite"/>
    </source>
</evidence>
<dbReference type="EMBL" id="JASTZU010000022">
    <property type="protein sequence ID" value="MDL4840132.1"/>
    <property type="molecule type" value="Genomic_DNA"/>
</dbReference>
<evidence type="ECO:0000313" key="6">
    <source>
        <dbReference type="Proteomes" id="UP001235343"/>
    </source>
</evidence>
<dbReference type="InterPro" id="IPR029052">
    <property type="entry name" value="Metallo-depent_PP-like"/>
</dbReference>
<dbReference type="Gene3D" id="3.60.21.10">
    <property type="match status" value="1"/>
</dbReference>
<protein>
    <submittedName>
        <fullName evidence="5">CapA family protein</fullName>
        <ecNumber evidence="5">3.1.-.-</ecNumber>
    </submittedName>
</protein>
<name>A0ABT7L2P1_9BACI</name>
<keyword evidence="5" id="KW-0378">Hydrolase</keyword>
<dbReference type="InterPro" id="IPR019079">
    <property type="entry name" value="Capsule_synth_CapA"/>
</dbReference>
<evidence type="ECO:0000256" key="3">
    <source>
        <dbReference type="SAM" id="SignalP"/>
    </source>
</evidence>
<reference evidence="5 6" key="1">
    <citation type="submission" date="2023-06" db="EMBL/GenBank/DDBJ databases">
        <title>Aquibacillus rhizosphaerae LR5S19.</title>
        <authorList>
            <person name="Sun J.-Q."/>
        </authorList>
    </citation>
    <scope>NUCLEOTIDE SEQUENCE [LARGE SCALE GENOMIC DNA]</scope>
    <source>
        <strain evidence="5 6">LR5S19</strain>
    </source>
</reference>
<dbReference type="Proteomes" id="UP001235343">
    <property type="component" value="Unassembled WGS sequence"/>
</dbReference>
<dbReference type="GO" id="GO:0016787">
    <property type="term" value="F:hydrolase activity"/>
    <property type="evidence" value="ECO:0007669"/>
    <property type="project" value="UniProtKB-KW"/>
</dbReference>
<dbReference type="PANTHER" id="PTHR33393:SF12">
    <property type="entry name" value="CAPSULE BIOSYNTHESIS PROTEIN CAPA"/>
    <property type="match status" value="1"/>
</dbReference>
<proteinExistence type="inferred from homology"/>
<evidence type="ECO:0000256" key="1">
    <source>
        <dbReference type="ARBA" id="ARBA00005662"/>
    </source>
</evidence>
<keyword evidence="6" id="KW-1185">Reference proteome</keyword>
<dbReference type="CDD" id="cd07381">
    <property type="entry name" value="MPP_CapA"/>
    <property type="match status" value="1"/>
</dbReference>
<evidence type="ECO:0000259" key="4">
    <source>
        <dbReference type="SMART" id="SM00854"/>
    </source>
</evidence>
<feature type="region of interest" description="Disordered" evidence="2">
    <location>
        <begin position="30"/>
        <end position="63"/>
    </location>
</feature>
<dbReference type="SUPFAM" id="SSF56300">
    <property type="entry name" value="Metallo-dependent phosphatases"/>
    <property type="match status" value="1"/>
</dbReference>
<comment type="caution">
    <text evidence="5">The sequence shown here is derived from an EMBL/GenBank/DDBJ whole genome shotgun (WGS) entry which is preliminary data.</text>
</comment>
<gene>
    <name evidence="5" type="ORF">QQS35_06625</name>
</gene>
<accession>A0ABT7L2P1</accession>
<dbReference type="PANTHER" id="PTHR33393">
    <property type="entry name" value="POLYGLUTAMINE SYNTHESIS ACCESSORY PROTEIN RV0574C-RELATED"/>
    <property type="match status" value="1"/>
</dbReference>
<keyword evidence="3" id="KW-0732">Signal</keyword>
<dbReference type="EC" id="3.1.-.-" evidence="5"/>
<dbReference type="Pfam" id="PF09587">
    <property type="entry name" value="PGA_cap"/>
    <property type="match status" value="1"/>
</dbReference>
<feature type="signal peptide" evidence="3">
    <location>
        <begin position="1"/>
        <end position="25"/>
    </location>
</feature>
<feature type="compositionally biased region" description="Polar residues" evidence="2">
    <location>
        <begin position="33"/>
        <end position="46"/>
    </location>
</feature>
<feature type="domain" description="Capsule synthesis protein CapA" evidence="4">
    <location>
        <begin position="71"/>
        <end position="317"/>
    </location>
</feature>
<dbReference type="PROSITE" id="PS51257">
    <property type="entry name" value="PROKAR_LIPOPROTEIN"/>
    <property type="match status" value="1"/>
</dbReference>
<feature type="chain" id="PRO_5047373908" evidence="3">
    <location>
        <begin position="26"/>
        <end position="405"/>
    </location>
</feature>
<organism evidence="5 6">
    <name type="scientific">Aquibacillus rhizosphaerae</name>
    <dbReference type="NCBI Taxonomy" id="3051431"/>
    <lineage>
        <taxon>Bacteria</taxon>
        <taxon>Bacillati</taxon>
        <taxon>Bacillota</taxon>
        <taxon>Bacilli</taxon>
        <taxon>Bacillales</taxon>
        <taxon>Bacillaceae</taxon>
        <taxon>Aquibacillus</taxon>
    </lineage>
</organism>